<protein>
    <submittedName>
        <fullName evidence="1">Uncharacterized protein</fullName>
    </submittedName>
</protein>
<reference evidence="1" key="1">
    <citation type="submission" date="2020-04" db="EMBL/GenBank/DDBJ databases">
        <authorList>
            <person name="Chiriac C."/>
            <person name="Salcher M."/>
            <person name="Ghai R."/>
            <person name="Kavagutti S V."/>
        </authorList>
    </citation>
    <scope>NUCLEOTIDE SEQUENCE</scope>
</reference>
<sequence>MVKRITHERWVEAQKAERQFHTMSREEGQEHYRKTYEKYFQYLEIDHTRGFTDKIIIEIGCADFPALQWVNCCHGFLVEPMPSEILKHIAFEKDYEIIAEPFEEIAVPTCDEIWLLNVMQHVIDPDLFIEKCKAASDVIRFFEPIDWPIEIYHPHTFTFEYYKGHFPDAKLYPGTDPGFHTAKCAYGVWSRV</sequence>
<evidence type="ECO:0000313" key="1">
    <source>
        <dbReference type="EMBL" id="CAB4140186.1"/>
    </source>
</evidence>
<name>A0A6J5M4Z2_9CAUD</name>
<gene>
    <name evidence="1" type="ORF">UFOVP402_10</name>
</gene>
<proteinExistence type="predicted"/>
<accession>A0A6J5M4Z2</accession>
<dbReference type="EMBL" id="LR796374">
    <property type="protein sequence ID" value="CAB4140186.1"/>
    <property type="molecule type" value="Genomic_DNA"/>
</dbReference>
<organism evidence="1">
    <name type="scientific">uncultured Caudovirales phage</name>
    <dbReference type="NCBI Taxonomy" id="2100421"/>
    <lineage>
        <taxon>Viruses</taxon>
        <taxon>Duplodnaviria</taxon>
        <taxon>Heunggongvirae</taxon>
        <taxon>Uroviricota</taxon>
        <taxon>Caudoviricetes</taxon>
        <taxon>Peduoviridae</taxon>
        <taxon>Maltschvirus</taxon>
        <taxon>Maltschvirus maltsch</taxon>
    </lineage>
</organism>